<dbReference type="InterPro" id="IPR029018">
    <property type="entry name" value="Hex-like_dom2"/>
</dbReference>
<dbReference type="GO" id="GO:0030203">
    <property type="term" value="P:glycosaminoglycan metabolic process"/>
    <property type="evidence" value="ECO:0007669"/>
    <property type="project" value="TreeGrafter"/>
</dbReference>
<keyword evidence="5" id="KW-0325">Glycoprotein</keyword>
<name>A0AAU9JSC3_9CILI</name>
<evidence type="ECO:0000259" key="10">
    <source>
        <dbReference type="Pfam" id="PF00728"/>
    </source>
</evidence>
<keyword evidence="4 7" id="KW-0378">Hydrolase</keyword>
<accession>A0AAU9JSC3</accession>
<dbReference type="GO" id="GO:0016020">
    <property type="term" value="C:membrane"/>
    <property type="evidence" value="ECO:0007669"/>
    <property type="project" value="TreeGrafter"/>
</dbReference>
<dbReference type="Gene3D" id="3.30.379.10">
    <property type="entry name" value="Chitobiase/beta-hexosaminidase domain 2-like"/>
    <property type="match status" value="1"/>
</dbReference>
<evidence type="ECO:0000313" key="12">
    <source>
        <dbReference type="EMBL" id="CAG9330153.1"/>
    </source>
</evidence>
<protein>
    <recommendedName>
        <fullName evidence="7">Beta-hexosaminidase</fullName>
        <ecNumber evidence="7">3.2.1.52</ecNumber>
    </recommendedName>
</protein>
<feature type="active site" description="Proton donor" evidence="8">
    <location>
        <position position="338"/>
    </location>
</feature>
<evidence type="ECO:0000256" key="2">
    <source>
        <dbReference type="ARBA" id="ARBA00006285"/>
    </source>
</evidence>
<evidence type="ECO:0000256" key="9">
    <source>
        <dbReference type="SAM" id="SignalP"/>
    </source>
</evidence>
<feature type="domain" description="Beta-hexosaminidase eukaryotic type N-terminal" evidence="11">
    <location>
        <begin position="26"/>
        <end position="143"/>
    </location>
</feature>
<dbReference type="PIRSF" id="PIRSF001093">
    <property type="entry name" value="B-hxosamndse_ab_euk"/>
    <property type="match status" value="1"/>
</dbReference>
<dbReference type="InterPro" id="IPR029019">
    <property type="entry name" value="HEX_eukaryotic_N"/>
</dbReference>
<dbReference type="PRINTS" id="PR00738">
    <property type="entry name" value="GLHYDRLASE20"/>
</dbReference>
<dbReference type="Proteomes" id="UP001162131">
    <property type="component" value="Unassembled WGS sequence"/>
</dbReference>
<sequence>MGRLSSFYFIVATILLSSAKTVMHKVFPIPQEFEEGEDILYIDPCLFEIAHNQNFAPIDITPILTIYKSRIFGEKLNQCPSPSNNSLSPKHILNIHISSPISEYFPSKIESTDESYSLEITQDSTTIKASQYSGLVHALETFSRLIEPSKKIKNHYEIENIPITLQDSPRFAYRGIMIDTSRHFLQVSTLMRVIDGMVMAKMSVLHWHIVDDDSFPMQSLSYPTLTNYAAFSSSQIYNSTQIQNLVKYANIRAIRIIPEFDNPGHVRAIGLSPTFLPLVTCFNKQWEYQMPNGPLIYGGPPTGALDPSNSQTYTFIQGIFQDLNAYFPDSYVHLGGDEVLFYCWSSVPAIVNFMKNNNIPSYSALTNYYINRARGVLTAVNSTKTAIYWLNEATFYLQVKPTDILEFWGFTSNLTQLATLYPNNKIIVATGDRYYLDCGMGNKYGGESWCDPFHTWWEIYILEPTDYLSADQILGGEVTMFAELVNDFVLDWKIWPRAAAMAQRYWNQNLPLNLTGLVSSLNALVNTMNSQGIGAGPIDSNFCNLNTNLCFGSP</sequence>
<dbReference type="Gene3D" id="3.20.20.80">
    <property type="entry name" value="Glycosidases"/>
    <property type="match status" value="1"/>
</dbReference>
<dbReference type="InterPro" id="IPR025705">
    <property type="entry name" value="Beta_hexosaminidase_sua/sub"/>
</dbReference>
<evidence type="ECO:0000256" key="3">
    <source>
        <dbReference type="ARBA" id="ARBA00022729"/>
    </source>
</evidence>
<gene>
    <name evidence="12" type="ORF">BSTOLATCC_MIC50755</name>
</gene>
<dbReference type="GO" id="GO:0005975">
    <property type="term" value="P:carbohydrate metabolic process"/>
    <property type="evidence" value="ECO:0007669"/>
    <property type="project" value="InterPro"/>
</dbReference>
<dbReference type="Pfam" id="PF14845">
    <property type="entry name" value="Glycohydro_20b2"/>
    <property type="match status" value="1"/>
</dbReference>
<dbReference type="AlphaFoldDB" id="A0AAU9JSC3"/>
<dbReference type="InterPro" id="IPR017853">
    <property type="entry name" value="GH"/>
</dbReference>
<dbReference type="GO" id="GO:0004563">
    <property type="term" value="F:beta-N-acetylhexosaminidase activity"/>
    <property type="evidence" value="ECO:0007669"/>
    <property type="project" value="UniProtKB-EC"/>
</dbReference>
<dbReference type="Pfam" id="PF00728">
    <property type="entry name" value="Glyco_hydro_20"/>
    <property type="match status" value="1"/>
</dbReference>
<dbReference type="PANTHER" id="PTHR22600:SF21">
    <property type="entry name" value="BETA-HEXOSAMINIDASE A"/>
    <property type="match status" value="1"/>
</dbReference>
<feature type="chain" id="PRO_5043325402" description="Beta-hexosaminidase" evidence="9">
    <location>
        <begin position="20"/>
        <end position="554"/>
    </location>
</feature>
<evidence type="ECO:0000256" key="4">
    <source>
        <dbReference type="ARBA" id="ARBA00022801"/>
    </source>
</evidence>
<dbReference type="InterPro" id="IPR015883">
    <property type="entry name" value="Glyco_hydro_20_cat"/>
</dbReference>
<organism evidence="12 13">
    <name type="scientific">Blepharisma stoltei</name>
    <dbReference type="NCBI Taxonomy" id="1481888"/>
    <lineage>
        <taxon>Eukaryota</taxon>
        <taxon>Sar</taxon>
        <taxon>Alveolata</taxon>
        <taxon>Ciliophora</taxon>
        <taxon>Postciliodesmatophora</taxon>
        <taxon>Heterotrichea</taxon>
        <taxon>Heterotrichida</taxon>
        <taxon>Blepharismidae</taxon>
        <taxon>Blepharisma</taxon>
    </lineage>
</organism>
<keyword evidence="13" id="KW-1185">Reference proteome</keyword>
<reference evidence="12" key="1">
    <citation type="submission" date="2021-09" db="EMBL/GenBank/DDBJ databases">
        <authorList>
            <consortium name="AG Swart"/>
            <person name="Singh M."/>
            <person name="Singh A."/>
            <person name="Seah K."/>
            <person name="Emmerich C."/>
        </authorList>
    </citation>
    <scope>NUCLEOTIDE SEQUENCE</scope>
    <source>
        <strain evidence="12">ATCC30299</strain>
    </source>
</reference>
<dbReference type="PANTHER" id="PTHR22600">
    <property type="entry name" value="BETA-HEXOSAMINIDASE"/>
    <property type="match status" value="1"/>
</dbReference>
<evidence type="ECO:0000313" key="13">
    <source>
        <dbReference type="Proteomes" id="UP001162131"/>
    </source>
</evidence>
<comment type="caution">
    <text evidence="12">The sequence shown here is derived from an EMBL/GenBank/DDBJ whole genome shotgun (WGS) entry which is preliminary data.</text>
</comment>
<feature type="signal peptide" evidence="9">
    <location>
        <begin position="1"/>
        <end position="19"/>
    </location>
</feature>
<comment type="similarity">
    <text evidence="2 7">Belongs to the glycosyl hydrolase 20 family.</text>
</comment>
<dbReference type="EMBL" id="CAJZBQ010000051">
    <property type="protein sequence ID" value="CAG9330153.1"/>
    <property type="molecule type" value="Genomic_DNA"/>
</dbReference>
<evidence type="ECO:0000256" key="7">
    <source>
        <dbReference type="PIRNR" id="PIRNR001093"/>
    </source>
</evidence>
<evidence type="ECO:0000256" key="5">
    <source>
        <dbReference type="ARBA" id="ARBA00023180"/>
    </source>
</evidence>
<keyword evidence="3 9" id="KW-0732">Signal</keyword>
<evidence type="ECO:0000256" key="8">
    <source>
        <dbReference type="PIRSR" id="PIRSR001093-1"/>
    </source>
</evidence>
<evidence type="ECO:0000259" key="11">
    <source>
        <dbReference type="Pfam" id="PF14845"/>
    </source>
</evidence>
<dbReference type="EC" id="3.2.1.52" evidence="7"/>
<feature type="domain" description="Glycoside hydrolase family 20 catalytic" evidence="10">
    <location>
        <begin position="171"/>
        <end position="508"/>
    </location>
</feature>
<evidence type="ECO:0000256" key="6">
    <source>
        <dbReference type="ARBA" id="ARBA00023295"/>
    </source>
</evidence>
<evidence type="ECO:0000256" key="1">
    <source>
        <dbReference type="ARBA" id="ARBA00001231"/>
    </source>
</evidence>
<dbReference type="SUPFAM" id="SSF55545">
    <property type="entry name" value="beta-N-acetylhexosaminidase-like domain"/>
    <property type="match status" value="1"/>
</dbReference>
<dbReference type="FunFam" id="3.20.20.80:FF:000063">
    <property type="entry name" value="Beta-hexosaminidase"/>
    <property type="match status" value="1"/>
</dbReference>
<dbReference type="SUPFAM" id="SSF51445">
    <property type="entry name" value="(Trans)glycosidases"/>
    <property type="match status" value="1"/>
</dbReference>
<proteinExistence type="inferred from homology"/>
<keyword evidence="6 7" id="KW-0326">Glycosidase</keyword>
<comment type="catalytic activity">
    <reaction evidence="1 7">
        <text>Hydrolysis of terminal non-reducing N-acetyl-D-hexosamine residues in N-acetyl-beta-D-hexosaminides.</text>
        <dbReference type="EC" id="3.2.1.52"/>
    </reaction>
</comment>